<feature type="region of interest" description="Disordered" evidence="1">
    <location>
        <begin position="1"/>
        <end position="39"/>
    </location>
</feature>
<dbReference type="EMBL" id="AUBJ02000001">
    <property type="protein sequence ID" value="MCP2333658.1"/>
    <property type="molecule type" value="Genomic_DNA"/>
</dbReference>
<name>A0ABT1JNE6_ACTCY</name>
<reference evidence="2 3" key="2">
    <citation type="submission" date="2022-06" db="EMBL/GenBank/DDBJ databases">
        <title>Genomic Encyclopedia of Type Strains, Phase I: the one thousand microbial genomes (KMG-I) project.</title>
        <authorList>
            <person name="Kyrpides N."/>
        </authorList>
    </citation>
    <scope>NUCLEOTIDE SEQUENCE [LARGE SCALE GENOMIC DNA]</scope>
    <source>
        <strain evidence="2 3">DSM 43889</strain>
    </source>
</reference>
<evidence type="ECO:0000313" key="2">
    <source>
        <dbReference type="EMBL" id="MCP2333658.1"/>
    </source>
</evidence>
<accession>A0ABT1JNE6</accession>
<evidence type="ECO:0000313" key="3">
    <source>
        <dbReference type="Proteomes" id="UP000791080"/>
    </source>
</evidence>
<gene>
    <name evidence="2" type="ORF">G443_003928</name>
</gene>
<sequence>MAKPYQRRGPFLSLPDSSPGGTGPNGPPNVNRITHLADG</sequence>
<proteinExistence type="predicted"/>
<organism evidence="2 3">
    <name type="scientific">Actinoalloteichus caeruleus DSM 43889</name>
    <dbReference type="NCBI Taxonomy" id="1120930"/>
    <lineage>
        <taxon>Bacteria</taxon>
        <taxon>Bacillati</taxon>
        <taxon>Actinomycetota</taxon>
        <taxon>Actinomycetes</taxon>
        <taxon>Pseudonocardiales</taxon>
        <taxon>Pseudonocardiaceae</taxon>
        <taxon>Actinoalloteichus</taxon>
        <taxon>Actinoalloteichus cyanogriseus</taxon>
    </lineage>
</organism>
<reference evidence="2 3" key="1">
    <citation type="submission" date="2013-07" db="EMBL/GenBank/DDBJ databases">
        <authorList>
            <consortium name="DOE Joint Genome Institute"/>
            <person name="Reeve W."/>
            <person name="Huntemann M."/>
            <person name="Han J."/>
            <person name="Chen A."/>
            <person name="Kyrpides N."/>
            <person name="Mavromatis K."/>
            <person name="Markowitz V."/>
            <person name="Palaniappan K."/>
            <person name="Ivanova N."/>
            <person name="Schaumberg A."/>
            <person name="Pati A."/>
            <person name="Liolios K."/>
            <person name="Nordberg H.P."/>
            <person name="Cantor M.N."/>
            <person name="Hua S.X."/>
            <person name="Woyke T."/>
        </authorList>
    </citation>
    <scope>NUCLEOTIDE SEQUENCE [LARGE SCALE GENOMIC DNA]</scope>
    <source>
        <strain evidence="2 3">DSM 43889</strain>
    </source>
</reference>
<dbReference type="Proteomes" id="UP000791080">
    <property type="component" value="Unassembled WGS sequence"/>
</dbReference>
<protein>
    <submittedName>
        <fullName evidence="2">Uncharacterized protein</fullName>
    </submittedName>
</protein>
<keyword evidence="3" id="KW-1185">Reference proteome</keyword>
<comment type="caution">
    <text evidence="2">The sequence shown here is derived from an EMBL/GenBank/DDBJ whole genome shotgun (WGS) entry which is preliminary data.</text>
</comment>
<evidence type="ECO:0000256" key="1">
    <source>
        <dbReference type="SAM" id="MobiDB-lite"/>
    </source>
</evidence>